<organism evidence="3 4">
    <name type="scientific">Marinobacterium maritimum</name>
    <dbReference type="NCBI Taxonomy" id="500162"/>
    <lineage>
        <taxon>Bacteria</taxon>
        <taxon>Pseudomonadati</taxon>
        <taxon>Pseudomonadota</taxon>
        <taxon>Gammaproteobacteria</taxon>
        <taxon>Oceanospirillales</taxon>
        <taxon>Oceanospirillaceae</taxon>
        <taxon>Marinobacterium</taxon>
    </lineage>
</organism>
<feature type="domain" description="HDOD" evidence="2">
    <location>
        <begin position="201"/>
        <end position="386"/>
    </location>
</feature>
<dbReference type="PANTHER" id="PTHR33525">
    <property type="match status" value="1"/>
</dbReference>
<dbReference type="RefSeq" id="WP_343802077.1">
    <property type="nucleotide sequence ID" value="NZ_BAAAET010000001.1"/>
</dbReference>
<evidence type="ECO:0000259" key="1">
    <source>
        <dbReference type="PROSITE" id="PS50883"/>
    </source>
</evidence>
<dbReference type="Pfam" id="PF00563">
    <property type="entry name" value="EAL"/>
    <property type="match status" value="1"/>
</dbReference>
<dbReference type="CDD" id="cd01948">
    <property type="entry name" value="EAL"/>
    <property type="match status" value="1"/>
</dbReference>
<dbReference type="EMBL" id="BAAAET010000001">
    <property type="protein sequence ID" value="GAA0683606.1"/>
    <property type="molecule type" value="Genomic_DNA"/>
</dbReference>
<comment type="caution">
    <text evidence="3">The sequence shown here is derived from an EMBL/GenBank/DDBJ whole genome shotgun (WGS) entry which is preliminary data.</text>
</comment>
<sequence>MADQVLMARQPIFDARQNVIAYELLYRSEDGVNPLPLISGEAASSRVILHSYTSITDAGNLRTLPAFINFSQQMLEAETLPSLSPREIVIEILEDCLVTPQLIQAAQRLRDAGFRLALDDFTYDPTFDPLLKIAHIVKLDIRALSASELRQQIEHLRPYKITLLAEKVETLEEYQLCRELGCELFQGFFFSKPELLKGRKASGSKLIISQLLAALSQPETSFDQLNDILSRDPALSYKLLRLSNSAAFGLQRNLSSLQEALVYLGIDELKKWASLIILANDYGKPSELVRQILLTARFCELLAAAYPAVDNGEAFMTGLLLHLDALMNQTQDELLQQIDVSGKIYDALTDRQGELGQLLQQVEAFVHGNWASTDRTLTTKLQRCYLSSLEWCRESMQLMGQL</sequence>
<dbReference type="SMART" id="SM00052">
    <property type="entry name" value="EAL"/>
    <property type="match status" value="1"/>
</dbReference>
<protein>
    <submittedName>
        <fullName evidence="3">HDOD domain-containing protein</fullName>
    </submittedName>
</protein>
<proteinExistence type="predicted"/>
<dbReference type="InterPro" id="IPR035919">
    <property type="entry name" value="EAL_sf"/>
</dbReference>
<accession>A0ABN1I2M1</accession>
<dbReference type="SUPFAM" id="SSF109604">
    <property type="entry name" value="HD-domain/PDEase-like"/>
    <property type="match status" value="1"/>
</dbReference>
<feature type="domain" description="EAL" evidence="1">
    <location>
        <begin position="1"/>
        <end position="207"/>
    </location>
</feature>
<dbReference type="Gene3D" id="3.20.20.450">
    <property type="entry name" value="EAL domain"/>
    <property type="match status" value="1"/>
</dbReference>
<dbReference type="InterPro" id="IPR001633">
    <property type="entry name" value="EAL_dom"/>
</dbReference>
<dbReference type="SUPFAM" id="SSF141868">
    <property type="entry name" value="EAL domain-like"/>
    <property type="match status" value="1"/>
</dbReference>
<evidence type="ECO:0000313" key="3">
    <source>
        <dbReference type="EMBL" id="GAA0683606.1"/>
    </source>
</evidence>
<reference evidence="3 4" key="1">
    <citation type="journal article" date="2019" name="Int. J. Syst. Evol. Microbiol.">
        <title>The Global Catalogue of Microorganisms (GCM) 10K type strain sequencing project: providing services to taxonomists for standard genome sequencing and annotation.</title>
        <authorList>
            <consortium name="The Broad Institute Genomics Platform"/>
            <consortium name="The Broad Institute Genome Sequencing Center for Infectious Disease"/>
            <person name="Wu L."/>
            <person name="Ma J."/>
        </authorList>
    </citation>
    <scope>NUCLEOTIDE SEQUENCE [LARGE SCALE GENOMIC DNA]</scope>
    <source>
        <strain evidence="3 4">JCM 15134</strain>
    </source>
</reference>
<dbReference type="Pfam" id="PF08668">
    <property type="entry name" value="HDOD"/>
    <property type="match status" value="1"/>
</dbReference>
<dbReference type="InterPro" id="IPR014408">
    <property type="entry name" value="dGMP_Pdiesterase_EAL/HD-GYP"/>
</dbReference>
<dbReference type="PROSITE" id="PS51833">
    <property type="entry name" value="HDOD"/>
    <property type="match status" value="1"/>
</dbReference>
<gene>
    <name evidence="3" type="ORF">GCM10009104_05970</name>
</gene>
<name>A0ABN1I2M1_9GAMM</name>
<keyword evidence="4" id="KW-1185">Reference proteome</keyword>
<evidence type="ECO:0000259" key="2">
    <source>
        <dbReference type="PROSITE" id="PS51833"/>
    </source>
</evidence>
<evidence type="ECO:0000313" key="4">
    <source>
        <dbReference type="Proteomes" id="UP001499915"/>
    </source>
</evidence>
<dbReference type="PROSITE" id="PS50883">
    <property type="entry name" value="EAL"/>
    <property type="match status" value="1"/>
</dbReference>
<dbReference type="PIRSF" id="PIRSF003180">
    <property type="entry name" value="DiGMPpdiest_YuxH"/>
    <property type="match status" value="1"/>
</dbReference>
<dbReference type="InterPro" id="IPR052340">
    <property type="entry name" value="RNase_Y/CdgJ"/>
</dbReference>
<dbReference type="InterPro" id="IPR013976">
    <property type="entry name" value="HDOD"/>
</dbReference>
<dbReference type="Gene3D" id="1.10.3210.10">
    <property type="entry name" value="Hypothetical protein af1432"/>
    <property type="match status" value="1"/>
</dbReference>
<dbReference type="PANTHER" id="PTHR33525:SF4">
    <property type="entry name" value="CYCLIC DI-GMP PHOSPHODIESTERASE CDGJ"/>
    <property type="match status" value="1"/>
</dbReference>
<dbReference type="Proteomes" id="UP001499915">
    <property type="component" value="Unassembled WGS sequence"/>
</dbReference>